<comment type="caution">
    <text evidence="4">The sequence shown here is derived from an EMBL/GenBank/DDBJ whole genome shotgun (WGS) entry which is preliminary data.</text>
</comment>
<protein>
    <submittedName>
        <fullName evidence="4">Putative mediator of RNA polymerase II transcription subunit 15 isoform X3</fullName>
    </submittedName>
</protein>
<dbReference type="EMBL" id="MRZV01000563">
    <property type="protein sequence ID" value="PIK47716.1"/>
    <property type="molecule type" value="Genomic_DNA"/>
</dbReference>
<evidence type="ECO:0000313" key="5">
    <source>
        <dbReference type="Proteomes" id="UP000230750"/>
    </source>
</evidence>
<dbReference type="STRING" id="307972.A0A2G8KIA1"/>
<evidence type="ECO:0000259" key="2">
    <source>
        <dbReference type="Pfam" id="PF21538"/>
    </source>
</evidence>
<dbReference type="PANTHER" id="PTHR31804">
    <property type="entry name" value="MEDIATOR OF RNA POLYMERASE II TRANSCRIPTION SUBUNIT 15"/>
    <property type="match status" value="1"/>
</dbReference>
<keyword evidence="5" id="KW-1185">Reference proteome</keyword>
<dbReference type="Pfam" id="PF21539">
    <property type="entry name" value="Med15_C"/>
    <property type="match status" value="1"/>
</dbReference>
<accession>A0A2G8KIA1</accession>
<dbReference type="InterPro" id="IPR048386">
    <property type="entry name" value="Med15_C"/>
</dbReference>
<dbReference type="AlphaFoldDB" id="A0A2G8KIA1"/>
<dbReference type="Proteomes" id="UP000230750">
    <property type="component" value="Unassembled WGS sequence"/>
</dbReference>
<feature type="region of interest" description="Disordered" evidence="1">
    <location>
        <begin position="1"/>
        <end position="56"/>
    </location>
</feature>
<organism evidence="4 5">
    <name type="scientific">Stichopus japonicus</name>
    <name type="common">Sea cucumber</name>
    <dbReference type="NCBI Taxonomy" id="307972"/>
    <lineage>
        <taxon>Eukaryota</taxon>
        <taxon>Metazoa</taxon>
        <taxon>Echinodermata</taxon>
        <taxon>Eleutherozoa</taxon>
        <taxon>Echinozoa</taxon>
        <taxon>Holothuroidea</taxon>
        <taxon>Aspidochirotacea</taxon>
        <taxon>Aspidochirotida</taxon>
        <taxon>Stichopodidae</taxon>
        <taxon>Apostichopus</taxon>
    </lineage>
</organism>
<dbReference type="InterPro" id="IPR048385">
    <property type="entry name" value="Med15_central"/>
</dbReference>
<proteinExistence type="predicted"/>
<evidence type="ECO:0000259" key="3">
    <source>
        <dbReference type="Pfam" id="PF21539"/>
    </source>
</evidence>
<feature type="compositionally biased region" description="Low complexity" evidence="1">
    <location>
        <begin position="20"/>
        <end position="34"/>
    </location>
</feature>
<gene>
    <name evidence="4" type="ORF">BSL78_15424</name>
</gene>
<evidence type="ECO:0000256" key="1">
    <source>
        <dbReference type="SAM" id="MobiDB-lite"/>
    </source>
</evidence>
<name>A0A2G8KIA1_STIJA</name>
<dbReference type="OrthoDB" id="10055322at2759"/>
<reference evidence="4 5" key="1">
    <citation type="journal article" date="2017" name="PLoS Biol.">
        <title>The sea cucumber genome provides insights into morphological evolution and visceral regeneration.</title>
        <authorList>
            <person name="Zhang X."/>
            <person name="Sun L."/>
            <person name="Yuan J."/>
            <person name="Sun Y."/>
            <person name="Gao Y."/>
            <person name="Zhang L."/>
            <person name="Li S."/>
            <person name="Dai H."/>
            <person name="Hamel J.F."/>
            <person name="Liu C."/>
            <person name="Yu Y."/>
            <person name="Liu S."/>
            <person name="Lin W."/>
            <person name="Guo K."/>
            <person name="Jin S."/>
            <person name="Xu P."/>
            <person name="Storey K.B."/>
            <person name="Huan P."/>
            <person name="Zhang T."/>
            <person name="Zhou Y."/>
            <person name="Zhang J."/>
            <person name="Lin C."/>
            <person name="Li X."/>
            <person name="Xing L."/>
            <person name="Huo D."/>
            <person name="Sun M."/>
            <person name="Wang L."/>
            <person name="Mercier A."/>
            <person name="Li F."/>
            <person name="Yang H."/>
            <person name="Xiang J."/>
        </authorList>
    </citation>
    <scope>NUCLEOTIDE SEQUENCE [LARGE SCALE GENOMIC DNA]</scope>
    <source>
        <strain evidence="4">Shaxun</strain>
        <tissue evidence="4">Muscle</tissue>
    </source>
</reference>
<dbReference type="PANTHER" id="PTHR31804:SF3">
    <property type="entry name" value="MEDIATOR OF RNA POLYMERASE II TRANSCRIPTION SUBUNIT 15"/>
    <property type="match status" value="1"/>
</dbReference>
<feature type="domain" description="ARC105/Med15 mediator subunit central" evidence="2">
    <location>
        <begin position="54"/>
        <end position="170"/>
    </location>
</feature>
<evidence type="ECO:0000313" key="4">
    <source>
        <dbReference type="EMBL" id="PIK47716.1"/>
    </source>
</evidence>
<dbReference type="Pfam" id="PF21538">
    <property type="entry name" value="Med15_M"/>
    <property type="match status" value="1"/>
</dbReference>
<feature type="domain" description="ARC105/Med15 mediator subunit C-terminal" evidence="3">
    <location>
        <begin position="198"/>
        <end position="305"/>
    </location>
</feature>
<sequence length="310" mass="33771">MPSPMQRGGVPSPSTSLNTPGNPSSVGSVPSPGSAGRGPGSIGPHPSQEEQVQLREKQRQLALYMEQMKKQITFAKDQGDITKAQKVAHFVQHLSEISKTNDLARISQRLHQLSKSSGMPAHSSASAAATSAANSTKSNLMFQPLLNAITEQINSPHLNHNLQKAFSPALNKLHGTPSSFTAPILKKPPSDSSSSQGVPDVVQGEVARLPPKFRVALDPGHLPDSDSVHLLCKLEDEYLPSVPPVCVVIPEKYPSVNPQYNVNAFYCQTPFHQLVHKMLLTQLTHMPDLYTFTQLMDAWEMSVRKCCQAF</sequence>